<evidence type="ECO:0000256" key="3">
    <source>
        <dbReference type="ARBA" id="ARBA00022741"/>
    </source>
</evidence>
<feature type="binding site" evidence="6">
    <location>
        <position position="80"/>
    </location>
    <ligand>
        <name>ATP</name>
        <dbReference type="ChEBI" id="CHEBI:30616"/>
    </ligand>
</feature>
<evidence type="ECO:0000256" key="5">
    <source>
        <dbReference type="ARBA" id="ARBA00022840"/>
    </source>
</evidence>
<evidence type="ECO:0000259" key="7">
    <source>
        <dbReference type="PROSITE" id="PS50011"/>
    </source>
</evidence>
<evidence type="ECO:0000256" key="1">
    <source>
        <dbReference type="ARBA" id="ARBA00022527"/>
    </source>
</evidence>
<dbReference type="GO" id="GO:0004674">
    <property type="term" value="F:protein serine/threonine kinase activity"/>
    <property type="evidence" value="ECO:0007669"/>
    <property type="project" value="UniProtKB-KW"/>
</dbReference>
<dbReference type="SUPFAM" id="SSF56112">
    <property type="entry name" value="Protein kinase-like (PK-like)"/>
    <property type="match status" value="1"/>
</dbReference>
<dbReference type="InterPro" id="IPR000719">
    <property type="entry name" value="Prot_kinase_dom"/>
</dbReference>
<dbReference type="InterPro" id="IPR011009">
    <property type="entry name" value="Kinase-like_dom_sf"/>
</dbReference>
<keyword evidence="9" id="KW-1185">Reference proteome</keyword>
<evidence type="ECO:0000256" key="2">
    <source>
        <dbReference type="ARBA" id="ARBA00022679"/>
    </source>
</evidence>
<dbReference type="PANTHER" id="PTHR45646:SF11">
    <property type="entry name" value="SERINE_THREONINE-PROTEIN KINASE DOA"/>
    <property type="match status" value="1"/>
</dbReference>
<keyword evidence="5 6" id="KW-0067">ATP-binding</keyword>
<evidence type="ECO:0000256" key="4">
    <source>
        <dbReference type="ARBA" id="ARBA00022777"/>
    </source>
</evidence>
<keyword evidence="4 8" id="KW-0418">Kinase</keyword>
<dbReference type="AlphaFoldDB" id="A0A9P4V093"/>
<protein>
    <submittedName>
        <fullName evidence="8">Kinase-like protein</fullName>
    </submittedName>
</protein>
<dbReference type="PANTHER" id="PTHR45646">
    <property type="entry name" value="SERINE/THREONINE-PROTEIN KINASE DOA-RELATED"/>
    <property type="match status" value="1"/>
</dbReference>
<sequence>MRGPIFCCWDCNSPQPETIPNSERIEEEQLQNWTPSRFFSVTIGMLLNNRYKVIGKLGYGGNSTIWLCKDQRDQVYVVVKVGTANSRQGPGERRNYRHLKLIKSQHPGAAHIRQLLATISVLHNNNVYGCLHVLLGLDFLHGEAKMVHTDLQDGNIMFPLLTTAPLHAFEQAETRHPSAHKLTPNATIYCLRALQYHHLCDTDLAHPIITDFGQSVFGAPHYTDYRVQPLQFRAPEVNMHIPWDEKIDIWSLVCLLFYMLFDDFLPAETVGGLCAMMGPPPNEVFLRCTARGEVWEVVDEWFERGGMVRGVEGLVGDQMREGREKRELVGFLKRGLRWVPSERASARDLLEDEWLKGV</sequence>
<comment type="caution">
    <text evidence="8">The sequence shown here is derived from an EMBL/GenBank/DDBJ whole genome shotgun (WGS) entry which is preliminary data.</text>
</comment>
<organism evidence="8 9">
    <name type="scientific">Polyplosphaeria fusca</name>
    <dbReference type="NCBI Taxonomy" id="682080"/>
    <lineage>
        <taxon>Eukaryota</taxon>
        <taxon>Fungi</taxon>
        <taxon>Dikarya</taxon>
        <taxon>Ascomycota</taxon>
        <taxon>Pezizomycotina</taxon>
        <taxon>Dothideomycetes</taxon>
        <taxon>Pleosporomycetidae</taxon>
        <taxon>Pleosporales</taxon>
        <taxon>Tetraplosphaeriaceae</taxon>
        <taxon>Polyplosphaeria</taxon>
    </lineage>
</organism>
<dbReference type="InterPro" id="IPR051175">
    <property type="entry name" value="CLK_kinases"/>
</dbReference>
<dbReference type="SMART" id="SM00220">
    <property type="entry name" value="S_TKc"/>
    <property type="match status" value="1"/>
</dbReference>
<keyword evidence="1" id="KW-0723">Serine/threonine-protein kinase</keyword>
<dbReference type="InterPro" id="IPR017441">
    <property type="entry name" value="Protein_kinase_ATP_BS"/>
</dbReference>
<gene>
    <name evidence="8" type="ORF">EJ04DRAFT_577767</name>
</gene>
<dbReference type="PROSITE" id="PS00107">
    <property type="entry name" value="PROTEIN_KINASE_ATP"/>
    <property type="match status" value="1"/>
</dbReference>
<dbReference type="GO" id="GO:0005524">
    <property type="term" value="F:ATP binding"/>
    <property type="evidence" value="ECO:0007669"/>
    <property type="project" value="UniProtKB-UniRule"/>
</dbReference>
<dbReference type="Gene3D" id="3.30.200.20">
    <property type="entry name" value="Phosphorylase Kinase, domain 1"/>
    <property type="match status" value="1"/>
</dbReference>
<dbReference type="Gene3D" id="1.10.510.10">
    <property type="entry name" value="Transferase(Phosphotransferase) domain 1"/>
    <property type="match status" value="1"/>
</dbReference>
<dbReference type="PROSITE" id="PS50011">
    <property type="entry name" value="PROTEIN_KINASE_DOM"/>
    <property type="match status" value="1"/>
</dbReference>
<reference evidence="8" key="1">
    <citation type="journal article" date="2020" name="Stud. Mycol.">
        <title>101 Dothideomycetes genomes: a test case for predicting lifestyles and emergence of pathogens.</title>
        <authorList>
            <person name="Haridas S."/>
            <person name="Albert R."/>
            <person name="Binder M."/>
            <person name="Bloem J."/>
            <person name="Labutti K."/>
            <person name="Salamov A."/>
            <person name="Andreopoulos B."/>
            <person name="Baker S."/>
            <person name="Barry K."/>
            <person name="Bills G."/>
            <person name="Bluhm B."/>
            <person name="Cannon C."/>
            <person name="Castanera R."/>
            <person name="Culley D."/>
            <person name="Daum C."/>
            <person name="Ezra D."/>
            <person name="Gonzalez J."/>
            <person name="Henrissat B."/>
            <person name="Kuo A."/>
            <person name="Liang C."/>
            <person name="Lipzen A."/>
            <person name="Lutzoni F."/>
            <person name="Magnuson J."/>
            <person name="Mondo S."/>
            <person name="Nolan M."/>
            <person name="Ohm R."/>
            <person name="Pangilinan J."/>
            <person name="Park H.-J."/>
            <person name="Ramirez L."/>
            <person name="Alfaro M."/>
            <person name="Sun H."/>
            <person name="Tritt A."/>
            <person name="Yoshinaga Y."/>
            <person name="Zwiers L.-H."/>
            <person name="Turgeon B."/>
            <person name="Goodwin S."/>
            <person name="Spatafora J."/>
            <person name="Crous P."/>
            <person name="Grigoriev I."/>
        </authorList>
    </citation>
    <scope>NUCLEOTIDE SEQUENCE</scope>
    <source>
        <strain evidence="8">CBS 125425</strain>
    </source>
</reference>
<keyword evidence="3 6" id="KW-0547">Nucleotide-binding</keyword>
<dbReference type="EMBL" id="ML996164">
    <property type="protein sequence ID" value="KAF2733229.1"/>
    <property type="molecule type" value="Genomic_DNA"/>
</dbReference>
<dbReference type="Proteomes" id="UP000799444">
    <property type="component" value="Unassembled WGS sequence"/>
</dbReference>
<keyword evidence="2" id="KW-0808">Transferase</keyword>
<dbReference type="OrthoDB" id="5979581at2759"/>
<proteinExistence type="predicted"/>
<evidence type="ECO:0000313" key="8">
    <source>
        <dbReference type="EMBL" id="KAF2733229.1"/>
    </source>
</evidence>
<evidence type="ECO:0000256" key="6">
    <source>
        <dbReference type="PROSITE-ProRule" id="PRU10141"/>
    </source>
</evidence>
<evidence type="ECO:0000313" key="9">
    <source>
        <dbReference type="Proteomes" id="UP000799444"/>
    </source>
</evidence>
<feature type="domain" description="Protein kinase" evidence="7">
    <location>
        <begin position="51"/>
        <end position="355"/>
    </location>
</feature>
<dbReference type="Pfam" id="PF00069">
    <property type="entry name" value="Pkinase"/>
    <property type="match status" value="1"/>
</dbReference>
<dbReference type="GO" id="GO:0005634">
    <property type="term" value="C:nucleus"/>
    <property type="evidence" value="ECO:0007669"/>
    <property type="project" value="TreeGrafter"/>
</dbReference>
<dbReference type="GO" id="GO:0043484">
    <property type="term" value="P:regulation of RNA splicing"/>
    <property type="evidence" value="ECO:0007669"/>
    <property type="project" value="TreeGrafter"/>
</dbReference>
<name>A0A9P4V093_9PLEO</name>
<accession>A0A9P4V093</accession>